<evidence type="ECO:0000256" key="3">
    <source>
        <dbReference type="ARBA" id="ARBA00022989"/>
    </source>
</evidence>
<dbReference type="RefSeq" id="XP_021574681.1">
    <property type="nucleotide sequence ID" value="XM_021719006.1"/>
</dbReference>
<dbReference type="GO" id="GO:0016020">
    <property type="term" value="C:membrane"/>
    <property type="evidence" value="ECO:0007669"/>
    <property type="project" value="UniProtKB-SubCell"/>
</dbReference>
<protein>
    <submittedName>
        <fullName evidence="7">Membrane-spanning 4-domains subfamily A member 13-like</fullName>
    </submittedName>
</protein>
<feature type="transmembrane region" description="Helical" evidence="5">
    <location>
        <begin position="31"/>
        <end position="52"/>
    </location>
</feature>
<dbReference type="Proteomes" id="UP000189704">
    <property type="component" value="Unplaced"/>
</dbReference>
<reference evidence="7" key="1">
    <citation type="submission" date="2025-08" db="UniProtKB">
        <authorList>
            <consortium name="RefSeq"/>
        </authorList>
    </citation>
    <scope>IDENTIFICATION</scope>
</reference>
<evidence type="ECO:0000256" key="2">
    <source>
        <dbReference type="ARBA" id="ARBA00022692"/>
    </source>
</evidence>
<evidence type="ECO:0000313" key="6">
    <source>
        <dbReference type="Proteomes" id="UP000189704"/>
    </source>
</evidence>
<sequence length="140" mass="15609">MIGIFSVFMWYLLLNLYTGQIKGVFGTYEPLTYKTGCTLWGIVFIISGAFIIKATKTPTQSLVVSSLCLNILCIIIAIIALSLTVIELSTFKSVSYKNYGQVVSGQFYGNILVLKNILFKCFEDIGDKMRQAFIGLHDIL</sequence>
<proteinExistence type="predicted"/>
<dbReference type="KEGG" id="csyr:103273498"/>
<dbReference type="Pfam" id="PF04103">
    <property type="entry name" value="CD20"/>
    <property type="match status" value="1"/>
</dbReference>
<keyword evidence="6" id="KW-1185">Reference proteome</keyword>
<keyword evidence="2 5" id="KW-0812">Transmembrane</keyword>
<name>A0A3Q0EGF2_CARSF</name>
<feature type="transmembrane region" description="Helical" evidence="5">
    <location>
        <begin position="7"/>
        <end position="25"/>
    </location>
</feature>
<evidence type="ECO:0000313" key="7">
    <source>
        <dbReference type="RefSeq" id="XP_021574681.1"/>
    </source>
</evidence>
<feature type="transmembrane region" description="Helical" evidence="5">
    <location>
        <begin position="64"/>
        <end position="86"/>
    </location>
</feature>
<comment type="subcellular location">
    <subcellularLocation>
        <location evidence="1">Membrane</location>
        <topology evidence="1">Multi-pass membrane protein</topology>
    </subcellularLocation>
</comment>
<evidence type="ECO:0000256" key="1">
    <source>
        <dbReference type="ARBA" id="ARBA00004141"/>
    </source>
</evidence>
<dbReference type="AlphaFoldDB" id="A0A3Q0EGF2"/>
<evidence type="ECO:0000256" key="5">
    <source>
        <dbReference type="SAM" id="Phobius"/>
    </source>
</evidence>
<evidence type="ECO:0000256" key="4">
    <source>
        <dbReference type="ARBA" id="ARBA00023136"/>
    </source>
</evidence>
<gene>
    <name evidence="7" type="primary">LOC103273498</name>
</gene>
<dbReference type="InterPro" id="IPR007237">
    <property type="entry name" value="CD20-like"/>
</dbReference>
<dbReference type="OrthoDB" id="9451513at2759"/>
<dbReference type="GeneID" id="103273498"/>
<accession>A0A3Q0EGF2</accession>
<keyword evidence="3 5" id="KW-1133">Transmembrane helix</keyword>
<organism evidence="6 7">
    <name type="scientific">Carlito syrichta</name>
    <name type="common">Philippine tarsier</name>
    <name type="synonym">Tarsius syrichta</name>
    <dbReference type="NCBI Taxonomy" id="1868482"/>
    <lineage>
        <taxon>Eukaryota</taxon>
        <taxon>Metazoa</taxon>
        <taxon>Chordata</taxon>
        <taxon>Craniata</taxon>
        <taxon>Vertebrata</taxon>
        <taxon>Euteleostomi</taxon>
        <taxon>Mammalia</taxon>
        <taxon>Eutheria</taxon>
        <taxon>Euarchontoglires</taxon>
        <taxon>Primates</taxon>
        <taxon>Haplorrhini</taxon>
        <taxon>Tarsiiformes</taxon>
        <taxon>Tarsiidae</taxon>
        <taxon>Carlito</taxon>
    </lineage>
</organism>
<dbReference type="STRING" id="1868482.ENSTSYP00000013048"/>
<keyword evidence="4 5" id="KW-0472">Membrane</keyword>